<dbReference type="Proteomes" id="UP000184079">
    <property type="component" value="Unassembled WGS sequence"/>
</dbReference>
<dbReference type="SUPFAM" id="SSF52821">
    <property type="entry name" value="Rhodanese/Cell cycle control phosphatase"/>
    <property type="match status" value="1"/>
</dbReference>
<keyword evidence="2" id="KW-1185">Reference proteome</keyword>
<dbReference type="RefSeq" id="WP_084723727.1">
    <property type="nucleotide sequence ID" value="NZ_FQXD01000014.1"/>
</dbReference>
<sequence length="117" mass="13414">MALLFMSIVVLLLYFSYQRYIPVRGVSSLDEEELFVKDDQTVLVDLRDYNKSYKDALDRALCLPLAYLNRHYQDIPSNSVILVASNSVEKNIAARFLCNKGYAVKGYYVRNEKSCSA</sequence>
<dbReference type="EMBL" id="FQXD01000014">
    <property type="protein sequence ID" value="SHH79761.1"/>
    <property type="molecule type" value="Genomic_DNA"/>
</dbReference>
<dbReference type="OrthoDB" id="2967651at2"/>
<evidence type="ECO:0000313" key="1">
    <source>
        <dbReference type="EMBL" id="SHH79761.1"/>
    </source>
</evidence>
<proteinExistence type="predicted"/>
<evidence type="ECO:0000313" key="2">
    <source>
        <dbReference type="Proteomes" id="UP000184079"/>
    </source>
</evidence>
<accession>A0A1M5VX31</accession>
<dbReference type="Gene3D" id="3.40.250.10">
    <property type="entry name" value="Rhodanese-like domain"/>
    <property type="match status" value="1"/>
</dbReference>
<dbReference type="InterPro" id="IPR036873">
    <property type="entry name" value="Rhodanese-like_dom_sf"/>
</dbReference>
<gene>
    <name evidence="1" type="ORF">SAMN05421807_11417</name>
</gene>
<organism evidence="1 2">
    <name type="scientific">Virgibacillus chiguensis</name>
    <dbReference type="NCBI Taxonomy" id="411959"/>
    <lineage>
        <taxon>Bacteria</taxon>
        <taxon>Bacillati</taxon>
        <taxon>Bacillota</taxon>
        <taxon>Bacilli</taxon>
        <taxon>Bacillales</taxon>
        <taxon>Bacillaceae</taxon>
        <taxon>Virgibacillus</taxon>
    </lineage>
</organism>
<name>A0A1M5VX31_9BACI</name>
<evidence type="ECO:0008006" key="3">
    <source>
        <dbReference type="Google" id="ProtNLM"/>
    </source>
</evidence>
<reference evidence="2" key="1">
    <citation type="submission" date="2016-11" db="EMBL/GenBank/DDBJ databases">
        <authorList>
            <person name="Varghese N."/>
            <person name="Submissions S."/>
        </authorList>
    </citation>
    <scope>NUCLEOTIDE SEQUENCE [LARGE SCALE GENOMIC DNA]</scope>
    <source>
        <strain evidence="2">CGMCC 1.6496</strain>
    </source>
</reference>
<dbReference type="AlphaFoldDB" id="A0A1M5VX31"/>
<protein>
    <recommendedName>
        <fullName evidence="3">Rhodanese-related sulfurtransferase</fullName>
    </recommendedName>
</protein>